<keyword evidence="1" id="KW-1133">Transmembrane helix</keyword>
<keyword evidence="3" id="KW-1185">Reference proteome</keyword>
<sequence>MKIGMVILFIILAVGHLTTREYPFGGPVQTGLDILLVIFGAVVVGTLLNSIISKKQREAKPPREQEHNHQ</sequence>
<accession>A0A9Q4B585</accession>
<keyword evidence="1" id="KW-0812">Transmembrane</keyword>
<name>A0A9Q4B585_SALAG</name>
<dbReference type="EMBL" id="JABXYM010000001">
    <property type="protein sequence ID" value="MCR6098232.1"/>
    <property type="molecule type" value="Genomic_DNA"/>
</dbReference>
<evidence type="ECO:0000313" key="3">
    <source>
        <dbReference type="Proteomes" id="UP001057753"/>
    </source>
</evidence>
<evidence type="ECO:0000256" key="1">
    <source>
        <dbReference type="SAM" id="Phobius"/>
    </source>
</evidence>
<protein>
    <submittedName>
        <fullName evidence="2">Uncharacterized protein</fullName>
    </submittedName>
</protein>
<reference evidence="2" key="1">
    <citation type="submission" date="2020-06" db="EMBL/GenBank/DDBJ databases">
        <title>Insight into the genomes of haloalkaliphilic bacilli from Kenyan soda lakes.</title>
        <authorList>
            <person name="Mwirichia R."/>
            <person name="Villamizar G.C."/>
            <person name="Poehlein A."/>
            <person name="Mugweru J."/>
            <person name="Kipnyargis A."/>
            <person name="Kiplimo D."/>
            <person name="Orwa P."/>
            <person name="Daniel R."/>
        </authorList>
    </citation>
    <scope>NUCLEOTIDE SEQUENCE</scope>
    <source>
        <strain evidence="2">B1096_S55</strain>
    </source>
</reference>
<evidence type="ECO:0000313" key="2">
    <source>
        <dbReference type="EMBL" id="MCR6098232.1"/>
    </source>
</evidence>
<comment type="caution">
    <text evidence="2">The sequence shown here is derived from an EMBL/GenBank/DDBJ whole genome shotgun (WGS) entry which is preliminary data.</text>
</comment>
<dbReference type="Proteomes" id="UP001057753">
    <property type="component" value="Unassembled WGS sequence"/>
</dbReference>
<dbReference type="RefSeq" id="WP_078578429.1">
    <property type="nucleotide sequence ID" value="NZ_JABXYM010000001.1"/>
</dbReference>
<feature type="transmembrane region" description="Helical" evidence="1">
    <location>
        <begin position="35"/>
        <end position="53"/>
    </location>
</feature>
<gene>
    <name evidence="2" type="ORF">HXA33_16990</name>
</gene>
<proteinExistence type="predicted"/>
<dbReference type="AlphaFoldDB" id="A0A9Q4B585"/>
<organism evidence="2 3">
    <name type="scientific">Salipaludibacillus agaradhaerens</name>
    <name type="common">Bacillus agaradhaerens</name>
    <dbReference type="NCBI Taxonomy" id="76935"/>
    <lineage>
        <taxon>Bacteria</taxon>
        <taxon>Bacillati</taxon>
        <taxon>Bacillota</taxon>
        <taxon>Bacilli</taxon>
        <taxon>Bacillales</taxon>
        <taxon>Bacillaceae</taxon>
    </lineage>
</organism>
<keyword evidence="1" id="KW-0472">Membrane</keyword>